<evidence type="ECO:0000313" key="3">
    <source>
        <dbReference type="EMBL" id="MCZ8517308.1"/>
    </source>
</evidence>
<dbReference type="SUPFAM" id="SSF46955">
    <property type="entry name" value="Putative DNA-binding domain"/>
    <property type="match status" value="1"/>
</dbReference>
<dbReference type="EMBL" id="JAQAGZ010000035">
    <property type="protein sequence ID" value="MCZ8517308.1"/>
    <property type="molecule type" value="Genomic_DNA"/>
</dbReference>
<feature type="domain" description="HTH merR-type" evidence="2">
    <location>
        <begin position="1"/>
        <end position="70"/>
    </location>
</feature>
<dbReference type="Pfam" id="PF13411">
    <property type="entry name" value="MerR_1"/>
    <property type="match status" value="1"/>
</dbReference>
<dbReference type="PANTHER" id="PTHR30204:SF82">
    <property type="entry name" value="TRANSCRIPTIONAL REGULATOR, MERR FAMILY"/>
    <property type="match status" value="1"/>
</dbReference>
<dbReference type="CDD" id="cd01109">
    <property type="entry name" value="HTH_YyaN"/>
    <property type="match status" value="1"/>
</dbReference>
<dbReference type="SMART" id="SM00422">
    <property type="entry name" value="HTH_MERR"/>
    <property type="match status" value="1"/>
</dbReference>
<reference evidence="3 4" key="1">
    <citation type="submission" date="2022-12" db="EMBL/GenBank/DDBJ databases">
        <title>Draft genome sequence of Paenibacillus sp. dW9.</title>
        <authorList>
            <person name="Choi E.-W."/>
            <person name="Kim D.-U."/>
        </authorList>
    </citation>
    <scope>NUCLEOTIDE SEQUENCE [LARGE SCALE GENOMIC DNA]</scope>
    <source>
        <strain evidence="4">dW9</strain>
    </source>
</reference>
<name>A0ABT4QKA4_9BACL</name>
<dbReference type="PANTHER" id="PTHR30204">
    <property type="entry name" value="REDOX-CYCLING DRUG-SENSING TRANSCRIPTIONAL ACTIVATOR SOXR"/>
    <property type="match status" value="1"/>
</dbReference>
<dbReference type="Proteomes" id="UP001527882">
    <property type="component" value="Unassembled WGS sequence"/>
</dbReference>
<dbReference type="InterPro" id="IPR047057">
    <property type="entry name" value="MerR_fam"/>
</dbReference>
<comment type="caution">
    <text evidence="3">The sequence shown here is derived from an EMBL/GenBank/DDBJ whole genome shotgun (WGS) entry which is preliminary data.</text>
</comment>
<accession>A0ABT4QKA4</accession>
<dbReference type="InterPro" id="IPR000551">
    <property type="entry name" value="MerR-type_HTH_dom"/>
</dbReference>
<keyword evidence="4" id="KW-1185">Reference proteome</keyword>
<dbReference type="PRINTS" id="PR00040">
    <property type="entry name" value="HTHMERR"/>
</dbReference>
<dbReference type="RefSeq" id="WP_269885836.1">
    <property type="nucleotide sequence ID" value="NZ_JAQAGZ010000035.1"/>
</dbReference>
<evidence type="ECO:0000313" key="4">
    <source>
        <dbReference type="Proteomes" id="UP001527882"/>
    </source>
</evidence>
<protein>
    <submittedName>
        <fullName evidence="3">MerR family transcriptional regulator</fullName>
    </submittedName>
</protein>
<evidence type="ECO:0000256" key="1">
    <source>
        <dbReference type="ARBA" id="ARBA00023125"/>
    </source>
</evidence>
<keyword evidence="1" id="KW-0238">DNA-binding</keyword>
<gene>
    <name evidence="3" type="ORF">O9H85_34160</name>
</gene>
<sequence length="127" mass="15171">MISIKEVTEMTGISASTLRYYESERLLPYVKRDENGKRLYDQEDLNWVHFITCLRSTGMPIAQIQKYVYLYKEGDPTISERKMMMLNHKKEIEKNIKDLYYNLDKINYKLALYDILISQMNNTTIKI</sequence>
<organism evidence="3 4">
    <name type="scientific">Paenibacillus gyeongsangnamensis</name>
    <dbReference type="NCBI Taxonomy" id="3388067"/>
    <lineage>
        <taxon>Bacteria</taxon>
        <taxon>Bacillati</taxon>
        <taxon>Bacillota</taxon>
        <taxon>Bacilli</taxon>
        <taxon>Bacillales</taxon>
        <taxon>Paenibacillaceae</taxon>
        <taxon>Paenibacillus</taxon>
    </lineage>
</organism>
<dbReference type="PROSITE" id="PS50937">
    <property type="entry name" value="HTH_MERR_2"/>
    <property type="match status" value="1"/>
</dbReference>
<dbReference type="InterPro" id="IPR009061">
    <property type="entry name" value="DNA-bd_dom_put_sf"/>
</dbReference>
<dbReference type="Gene3D" id="1.10.1660.10">
    <property type="match status" value="1"/>
</dbReference>
<proteinExistence type="predicted"/>
<evidence type="ECO:0000259" key="2">
    <source>
        <dbReference type="PROSITE" id="PS50937"/>
    </source>
</evidence>